<evidence type="ECO:0000313" key="4">
    <source>
        <dbReference type="EMBL" id="WAC12083.1"/>
    </source>
</evidence>
<dbReference type="KEGG" id="dpf:ON006_30690"/>
<evidence type="ECO:0000259" key="3">
    <source>
        <dbReference type="Pfam" id="PF05193"/>
    </source>
</evidence>
<dbReference type="Gene3D" id="3.30.830.10">
    <property type="entry name" value="Metalloenzyme, LuxS/M16 peptidase-like"/>
    <property type="match status" value="2"/>
</dbReference>
<dbReference type="PANTHER" id="PTHR11851:SF49">
    <property type="entry name" value="MITOCHONDRIAL-PROCESSING PEPTIDASE SUBUNIT ALPHA"/>
    <property type="match status" value="1"/>
</dbReference>
<sequence length="430" mass="49239">MKRNNVRKRGNPKTSSLTLTEEYQLHTLANGIRIAHKQVPYTQIAHCGIMLDIGSRDELPHQQGLAHFWEHMAFKGTEKRSSYHIINRLENVGGELNAYTTKEKICFHASVLDDHFEKAMDLLADITFHSVFPDKQIERERNVIIEEMSMYIDSPEDAIQDDFDQLVFPNHALGNNILGTAETVNSFGRAELHQFINENIDTEQIVVSSVSRLPFSKVIRLAEKYLGDVPHRKTNRIRQAPALYSPLHQQKERSISQAQCAMGQPAYALLDDRRLPFFMLVNLLGGPGMNSRFNLSLREKYGFVYSIEGNYTPYLDTGFMGIFFGTEKKQLNKSISLIHKELKRVREVPLSVLQLHQTKVQLMGQLAMSEESNMSFMLMMAKSLLDTGKVDSLPEIFTEIEQITSSELQEIAIDMFNEQNFSYLTFLPEE</sequence>
<protein>
    <submittedName>
        <fullName evidence="4">Pitrilysin family protein</fullName>
    </submittedName>
</protein>
<reference evidence="4" key="1">
    <citation type="submission" date="2022-11" db="EMBL/GenBank/DDBJ databases">
        <title>Dyadobacter pollutisoli sp. nov., isolated from plastic dumped soil.</title>
        <authorList>
            <person name="Kim J.M."/>
            <person name="Kim K.R."/>
            <person name="Lee J.K."/>
            <person name="Hao L."/>
            <person name="Jeon C.O."/>
        </authorList>
    </citation>
    <scope>NUCLEOTIDE SEQUENCE</scope>
    <source>
        <strain evidence="4">U1</strain>
    </source>
</reference>
<dbReference type="RefSeq" id="WP_244822050.1">
    <property type="nucleotide sequence ID" value="NZ_CP112998.1"/>
</dbReference>
<gene>
    <name evidence="4" type="ORF">ON006_30690</name>
</gene>
<feature type="domain" description="Peptidase M16 C-terminal" evidence="3">
    <location>
        <begin position="187"/>
        <end position="359"/>
    </location>
</feature>
<organism evidence="4 5">
    <name type="scientific">Dyadobacter pollutisoli</name>
    <dbReference type="NCBI Taxonomy" id="2910158"/>
    <lineage>
        <taxon>Bacteria</taxon>
        <taxon>Pseudomonadati</taxon>
        <taxon>Bacteroidota</taxon>
        <taxon>Cytophagia</taxon>
        <taxon>Cytophagales</taxon>
        <taxon>Spirosomataceae</taxon>
        <taxon>Dyadobacter</taxon>
    </lineage>
</organism>
<evidence type="ECO:0000313" key="5">
    <source>
        <dbReference type="Proteomes" id="UP001164653"/>
    </source>
</evidence>
<comment type="similarity">
    <text evidence="1">Belongs to the peptidase M16 family.</text>
</comment>
<dbReference type="Pfam" id="PF00675">
    <property type="entry name" value="Peptidase_M16"/>
    <property type="match status" value="1"/>
</dbReference>
<keyword evidence="5" id="KW-1185">Reference proteome</keyword>
<dbReference type="InterPro" id="IPR011249">
    <property type="entry name" value="Metalloenz_LuxS/M16"/>
</dbReference>
<feature type="domain" description="Peptidase M16 N-terminal" evidence="2">
    <location>
        <begin position="33"/>
        <end position="180"/>
    </location>
</feature>
<dbReference type="Pfam" id="PF05193">
    <property type="entry name" value="Peptidase_M16_C"/>
    <property type="match status" value="1"/>
</dbReference>
<dbReference type="InterPro" id="IPR007863">
    <property type="entry name" value="Peptidase_M16_C"/>
</dbReference>
<dbReference type="EMBL" id="CP112998">
    <property type="protein sequence ID" value="WAC12083.1"/>
    <property type="molecule type" value="Genomic_DNA"/>
</dbReference>
<dbReference type="SUPFAM" id="SSF63411">
    <property type="entry name" value="LuxS/MPP-like metallohydrolase"/>
    <property type="match status" value="2"/>
</dbReference>
<evidence type="ECO:0000259" key="2">
    <source>
        <dbReference type="Pfam" id="PF00675"/>
    </source>
</evidence>
<dbReference type="Proteomes" id="UP001164653">
    <property type="component" value="Chromosome"/>
</dbReference>
<proteinExistence type="inferred from homology"/>
<dbReference type="AlphaFoldDB" id="A0A9E8N9Z5"/>
<dbReference type="GO" id="GO:0046872">
    <property type="term" value="F:metal ion binding"/>
    <property type="evidence" value="ECO:0007669"/>
    <property type="project" value="InterPro"/>
</dbReference>
<dbReference type="InterPro" id="IPR050361">
    <property type="entry name" value="MPP/UQCRC_Complex"/>
</dbReference>
<accession>A0A9E8N9Z5</accession>
<dbReference type="PANTHER" id="PTHR11851">
    <property type="entry name" value="METALLOPROTEASE"/>
    <property type="match status" value="1"/>
</dbReference>
<name>A0A9E8N9Z5_9BACT</name>
<evidence type="ECO:0000256" key="1">
    <source>
        <dbReference type="ARBA" id="ARBA00007261"/>
    </source>
</evidence>
<dbReference type="InterPro" id="IPR011765">
    <property type="entry name" value="Pept_M16_N"/>
</dbReference>